<dbReference type="EMBL" id="ML995480">
    <property type="protein sequence ID" value="KAF2144274.1"/>
    <property type="molecule type" value="Genomic_DNA"/>
</dbReference>
<keyword evidence="1" id="KW-0732">Signal</keyword>
<dbReference type="InterPro" id="IPR039535">
    <property type="entry name" value="ASST-like"/>
</dbReference>
<feature type="signal peptide" evidence="1">
    <location>
        <begin position="1"/>
        <end position="18"/>
    </location>
</feature>
<proteinExistence type="predicted"/>
<feature type="non-terminal residue" evidence="2">
    <location>
        <position position="544"/>
    </location>
</feature>
<gene>
    <name evidence="2" type="ORF">K452DRAFT_223791</name>
</gene>
<protein>
    <submittedName>
        <fullName evidence="2">Uncharacterized protein</fullName>
    </submittedName>
</protein>
<evidence type="ECO:0000313" key="2">
    <source>
        <dbReference type="EMBL" id="KAF2144274.1"/>
    </source>
</evidence>
<dbReference type="PANTHER" id="PTHR35340:SF8">
    <property type="entry name" value="ASST-DOMAIN-CONTAINING PROTEIN"/>
    <property type="match status" value="1"/>
</dbReference>
<dbReference type="AlphaFoldDB" id="A0A6A6BLW3"/>
<dbReference type="PANTHER" id="PTHR35340">
    <property type="entry name" value="PQQ ENZYME REPEAT PROTEIN-RELATED"/>
    <property type="match status" value="1"/>
</dbReference>
<name>A0A6A6BLW3_9PEZI</name>
<dbReference type="RefSeq" id="XP_033399986.1">
    <property type="nucleotide sequence ID" value="XM_033536648.1"/>
</dbReference>
<evidence type="ECO:0000256" key="1">
    <source>
        <dbReference type="SAM" id="SignalP"/>
    </source>
</evidence>
<organism evidence="2 3">
    <name type="scientific">Aplosporella prunicola CBS 121167</name>
    <dbReference type="NCBI Taxonomy" id="1176127"/>
    <lineage>
        <taxon>Eukaryota</taxon>
        <taxon>Fungi</taxon>
        <taxon>Dikarya</taxon>
        <taxon>Ascomycota</taxon>
        <taxon>Pezizomycotina</taxon>
        <taxon>Dothideomycetes</taxon>
        <taxon>Dothideomycetes incertae sedis</taxon>
        <taxon>Botryosphaeriales</taxon>
        <taxon>Aplosporellaceae</taxon>
        <taxon>Aplosporella</taxon>
    </lineage>
</organism>
<feature type="chain" id="PRO_5025681092" evidence="1">
    <location>
        <begin position="19"/>
        <end position="544"/>
    </location>
</feature>
<dbReference type="GeneID" id="54294144"/>
<evidence type="ECO:0000313" key="3">
    <source>
        <dbReference type="Proteomes" id="UP000799438"/>
    </source>
</evidence>
<dbReference type="OrthoDB" id="5427350at2759"/>
<sequence length="544" mass="59878">MPAAAVVLGALLPAPAVAQAGGYPYTNDDDLYTFVSRPELKPPKLDVEIYEREARSPGYFFLAPYNRTFEWDHGEPTWKACVMGPAIYDDEGVRLVWSGACDYANRNVFDFRPTTYDGRPHVSLNVVHGDETPRGAGLILDDSYRVARNVLMSAAPGALNQHEFNVIDGGKTALFITEGSETVDGAQVGLAEPTLVRWNAFIEWDLTQEGSVFEWNALDYVPLNESTYGWPKPVLPDETPTPWDFLHMNSVEKFPDGDFLISARYTNSIMRVSRKDGSVLWRLGGKASDFQLLDERLAFSRQHDARVHASNSTHTLVSLLDNAVGSLVGDDEPTANASAGLFALLHHPPDRWEEWTASLARFIPRPDAKYTMLRGSLQTLPFPEGRKPAHHDPFSADVPALVCWSSRGYQTEYDAQGRIVAEARFRSPRLDTYRAYKGAWAGQPGEPIALVARAYSAANADNNDGHTDDDDDTTITLAHVSWNGATAVRAYRLTGRLAEGSTSHPIPLGEFTRTGFETAMAVRARVDAVTVEALDSSGSVLGRS</sequence>
<accession>A0A6A6BLW3</accession>
<dbReference type="Pfam" id="PF14269">
    <property type="entry name" value="Arylsulfotran_2"/>
    <property type="match status" value="1"/>
</dbReference>
<keyword evidence="3" id="KW-1185">Reference proteome</keyword>
<reference evidence="2" key="1">
    <citation type="journal article" date="2020" name="Stud. Mycol.">
        <title>101 Dothideomycetes genomes: a test case for predicting lifestyles and emergence of pathogens.</title>
        <authorList>
            <person name="Haridas S."/>
            <person name="Albert R."/>
            <person name="Binder M."/>
            <person name="Bloem J."/>
            <person name="Labutti K."/>
            <person name="Salamov A."/>
            <person name="Andreopoulos B."/>
            <person name="Baker S."/>
            <person name="Barry K."/>
            <person name="Bills G."/>
            <person name="Bluhm B."/>
            <person name="Cannon C."/>
            <person name="Castanera R."/>
            <person name="Culley D."/>
            <person name="Daum C."/>
            <person name="Ezra D."/>
            <person name="Gonzalez J."/>
            <person name="Henrissat B."/>
            <person name="Kuo A."/>
            <person name="Liang C."/>
            <person name="Lipzen A."/>
            <person name="Lutzoni F."/>
            <person name="Magnuson J."/>
            <person name="Mondo S."/>
            <person name="Nolan M."/>
            <person name="Ohm R."/>
            <person name="Pangilinan J."/>
            <person name="Park H.-J."/>
            <person name="Ramirez L."/>
            <person name="Alfaro M."/>
            <person name="Sun H."/>
            <person name="Tritt A."/>
            <person name="Yoshinaga Y."/>
            <person name="Zwiers L.-H."/>
            <person name="Turgeon B."/>
            <person name="Goodwin S."/>
            <person name="Spatafora J."/>
            <person name="Crous P."/>
            <person name="Grigoriev I."/>
        </authorList>
    </citation>
    <scope>NUCLEOTIDE SEQUENCE</scope>
    <source>
        <strain evidence="2">CBS 121167</strain>
    </source>
</reference>
<dbReference type="Proteomes" id="UP000799438">
    <property type="component" value="Unassembled WGS sequence"/>
</dbReference>
<dbReference type="InterPro" id="IPR053143">
    <property type="entry name" value="Arylsulfate_ST"/>
</dbReference>